<organism evidence="1 2">
    <name type="scientific">Malaciobacter mytili LMG 24559</name>
    <dbReference type="NCBI Taxonomy" id="1032238"/>
    <lineage>
        <taxon>Bacteria</taxon>
        <taxon>Pseudomonadati</taxon>
        <taxon>Campylobacterota</taxon>
        <taxon>Epsilonproteobacteria</taxon>
        <taxon>Campylobacterales</taxon>
        <taxon>Arcobacteraceae</taxon>
        <taxon>Malaciobacter</taxon>
    </lineage>
</organism>
<gene>
    <name evidence="1" type="ORF">CP985_10955</name>
</gene>
<accession>A0AAX2AF08</accession>
<reference evidence="1 2" key="1">
    <citation type="submission" date="2017-09" db="EMBL/GenBank/DDBJ databases">
        <title>Genomics of the genus Arcobacter.</title>
        <authorList>
            <person name="Perez-Cataluna A."/>
            <person name="Figueras M.J."/>
            <person name="Salas-Masso N."/>
        </authorList>
    </citation>
    <scope>NUCLEOTIDE SEQUENCE [LARGE SCALE GENOMIC DNA]</scope>
    <source>
        <strain evidence="1 2">CECT 7386</strain>
    </source>
</reference>
<evidence type="ECO:0000313" key="2">
    <source>
        <dbReference type="Proteomes" id="UP000290092"/>
    </source>
</evidence>
<name>A0AAX2AF08_9BACT</name>
<comment type="caution">
    <text evidence="1">The sequence shown here is derived from an EMBL/GenBank/DDBJ whole genome shotgun (WGS) entry which is preliminary data.</text>
</comment>
<protein>
    <submittedName>
        <fullName evidence="1">Uncharacterized protein</fullName>
    </submittedName>
</protein>
<proteinExistence type="predicted"/>
<dbReference type="RefSeq" id="WP_114843225.1">
    <property type="nucleotide sequence ID" value="NZ_CP031220.1"/>
</dbReference>
<evidence type="ECO:0000313" key="1">
    <source>
        <dbReference type="EMBL" id="RXK14982.1"/>
    </source>
</evidence>
<dbReference type="EMBL" id="NXID01000046">
    <property type="protein sequence ID" value="RXK14982.1"/>
    <property type="molecule type" value="Genomic_DNA"/>
</dbReference>
<keyword evidence="2" id="KW-1185">Reference proteome</keyword>
<dbReference type="Proteomes" id="UP000290092">
    <property type="component" value="Unassembled WGS sequence"/>
</dbReference>
<sequence length="216" mass="25789">MKNFKLKPRILEFTSVEFLTSSEKEKIYKDFVKFLNNHFKKSCFSKRLYNHFHLHCGFIAHYNINGFYGEYFSIAAKFHKLYSGYSNLSEYEKCITLKPNDTASECFVDIFKSLINKNEPLGFFFQMIMQKDSFYGDNNYKDINDAIKSAFLEYIETFNEYINKSLDKYENDNKKEKFKKKKEKIIEKTLIVEEVEENNVVPVIYTSSKQLTLFEF</sequence>
<dbReference type="KEGG" id="amyt:AMYT_a0016"/>
<dbReference type="AlphaFoldDB" id="A0AAX2AF08"/>